<evidence type="ECO:0000313" key="3">
    <source>
        <dbReference type="Proteomes" id="UP001175227"/>
    </source>
</evidence>
<dbReference type="EMBL" id="JAUEPR010000002">
    <property type="protein sequence ID" value="KAK0488796.1"/>
    <property type="molecule type" value="Genomic_DNA"/>
</dbReference>
<keyword evidence="1" id="KW-1133">Transmembrane helix</keyword>
<organism evidence="2 3">
    <name type="scientific">Armillaria novae-zelandiae</name>
    <dbReference type="NCBI Taxonomy" id="153914"/>
    <lineage>
        <taxon>Eukaryota</taxon>
        <taxon>Fungi</taxon>
        <taxon>Dikarya</taxon>
        <taxon>Basidiomycota</taxon>
        <taxon>Agaricomycotina</taxon>
        <taxon>Agaricomycetes</taxon>
        <taxon>Agaricomycetidae</taxon>
        <taxon>Agaricales</taxon>
        <taxon>Marasmiineae</taxon>
        <taxon>Physalacriaceae</taxon>
        <taxon>Armillaria</taxon>
    </lineage>
</organism>
<sequence>MCASVCDSIPSPLEYHCEPSLLSFRTDGFDFSPVNGRCCYWIQLPLVVFTTFILLLVHGTIVAICFDILTVCVLCLFWAIGGSGYQYCPTGNTECRMPRISYKRSGETQLL</sequence>
<keyword evidence="1" id="KW-0812">Transmembrane</keyword>
<keyword evidence="3" id="KW-1185">Reference proteome</keyword>
<proteinExistence type="predicted"/>
<evidence type="ECO:0000256" key="1">
    <source>
        <dbReference type="SAM" id="Phobius"/>
    </source>
</evidence>
<accession>A0AA39PS64</accession>
<keyword evidence="1" id="KW-0472">Membrane</keyword>
<name>A0AA39PS64_9AGAR</name>
<comment type="caution">
    <text evidence="2">The sequence shown here is derived from an EMBL/GenBank/DDBJ whole genome shotgun (WGS) entry which is preliminary data.</text>
</comment>
<dbReference type="AlphaFoldDB" id="A0AA39PS64"/>
<feature type="transmembrane region" description="Helical" evidence="1">
    <location>
        <begin position="40"/>
        <end position="57"/>
    </location>
</feature>
<protein>
    <submittedName>
        <fullName evidence="2">Uncharacterized protein</fullName>
    </submittedName>
</protein>
<evidence type="ECO:0000313" key="2">
    <source>
        <dbReference type="EMBL" id="KAK0488796.1"/>
    </source>
</evidence>
<gene>
    <name evidence="2" type="ORF">IW261DRAFT_372925</name>
</gene>
<dbReference type="Proteomes" id="UP001175227">
    <property type="component" value="Unassembled WGS sequence"/>
</dbReference>
<reference evidence="2" key="1">
    <citation type="submission" date="2023-06" db="EMBL/GenBank/DDBJ databases">
        <authorList>
            <consortium name="Lawrence Berkeley National Laboratory"/>
            <person name="Ahrendt S."/>
            <person name="Sahu N."/>
            <person name="Indic B."/>
            <person name="Wong-Bajracharya J."/>
            <person name="Merenyi Z."/>
            <person name="Ke H.-M."/>
            <person name="Monk M."/>
            <person name="Kocsube S."/>
            <person name="Drula E."/>
            <person name="Lipzen A."/>
            <person name="Balint B."/>
            <person name="Henrissat B."/>
            <person name="Andreopoulos B."/>
            <person name="Martin F.M."/>
            <person name="Harder C.B."/>
            <person name="Rigling D."/>
            <person name="Ford K.L."/>
            <person name="Foster G.D."/>
            <person name="Pangilinan J."/>
            <person name="Papanicolaou A."/>
            <person name="Barry K."/>
            <person name="LaButti K."/>
            <person name="Viragh M."/>
            <person name="Koriabine M."/>
            <person name="Yan M."/>
            <person name="Riley R."/>
            <person name="Champramary S."/>
            <person name="Plett K.L."/>
            <person name="Tsai I.J."/>
            <person name="Slot J."/>
            <person name="Sipos G."/>
            <person name="Plett J."/>
            <person name="Nagy L.G."/>
            <person name="Grigoriev I.V."/>
        </authorList>
    </citation>
    <scope>NUCLEOTIDE SEQUENCE</scope>
    <source>
        <strain evidence="2">ICMP 16352</strain>
    </source>
</reference>
<feature type="transmembrane region" description="Helical" evidence="1">
    <location>
        <begin position="64"/>
        <end position="87"/>
    </location>
</feature>